<evidence type="ECO:0000256" key="1">
    <source>
        <dbReference type="SAM" id="SignalP"/>
    </source>
</evidence>
<accession>A0A9D2ZTS6</accession>
<protein>
    <recommendedName>
        <fullName evidence="4">DUF541 domain-containing protein</fullName>
    </recommendedName>
</protein>
<reference evidence="2" key="2">
    <citation type="submission" date="2021-04" db="EMBL/GenBank/DDBJ databases">
        <authorList>
            <person name="Gilroy R."/>
        </authorList>
    </citation>
    <scope>NUCLEOTIDE SEQUENCE</scope>
    <source>
        <strain evidence="2">MalCec1-1739</strain>
    </source>
</reference>
<proteinExistence type="predicted"/>
<dbReference type="AlphaFoldDB" id="A0A9D2ZTS6"/>
<reference evidence="2" key="1">
    <citation type="journal article" date="2021" name="PeerJ">
        <title>Extensive microbial diversity within the chicken gut microbiome revealed by metagenomics and culture.</title>
        <authorList>
            <person name="Gilroy R."/>
            <person name="Ravi A."/>
            <person name="Getino M."/>
            <person name="Pursley I."/>
            <person name="Horton D.L."/>
            <person name="Alikhan N.F."/>
            <person name="Baker D."/>
            <person name="Gharbi K."/>
            <person name="Hall N."/>
            <person name="Watson M."/>
            <person name="Adriaenssens E.M."/>
            <person name="Foster-Nyarko E."/>
            <person name="Jarju S."/>
            <person name="Secka A."/>
            <person name="Antonio M."/>
            <person name="Oren A."/>
            <person name="Chaudhuri R.R."/>
            <person name="La Ragione R."/>
            <person name="Hildebrand F."/>
            <person name="Pallen M.J."/>
        </authorList>
    </citation>
    <scope>NUCLEOTIDE SEQUENCE</scope>
    <source>
        <strain evidence="2">MalCec1-1739</strain>
    </source>
</reference>
<feature type="signal peptide" evidence="1">
    <location>
        <begin position="1"/>
        <end position="24"/>
    </location>
</feature>
<gene>
    <name evidence="2" type="ORF">IAA93_01315</name>
</gene>
<evidence type="ECO:0000313" key="2">
    <source>
        <dbReference type="EMBL" id="HJD52357.1"/>
    </source>
</evidence>
<name>A0A9D2ZTS6_9BACT</name>
<dbReference type="Proteomes" id="UP000787625">
    <property type="component" value="Unassembled WGS sequence"/>
</dbReference>
<comment type="caution">
    <text evidence="2">The sequence shown here is derived from an EMBL/GenBank/DDBJ whole genome shotgun (WGS) entry which is preliminary data.</text>
</comment>
<organism evidence="2 3">
    <name type="scientific">Candidatus Avibacteroides avistercoris</name>
    <dbReference type="NCBI Taxonomy" id="2840690"/>
    <lineage>
        <taxon>Bacteria</taxon>
        <taxon>Pseudomonadati</taxon>
        <taxon>Bacteroidota</taxon>
        <taxon>Bacteroidia</taxon>
        <taxon>Bacteroidales</taxon>
        <taxon>Bacteroidaceae</taxon>
        <taxon>Bacteroidaceae incertae sedis</taxon>
        <taxon>Candidatus Avibacteroides</taxon>
    </lineage>
</organism>
<dbReference type="EMBL" id="DWUP01000025">
    <property type="protein sequence ID" value="HJD52357.1"/>
    <property type="molecule type" value="Genomic_DNA"/>
</dbReference>
<sequence length="159" mass="17380">MKTKTKIALLLTAAICAAHITLSAQKVKPVDYGGSITLMEVIDTRNTIVKVRVVGYGKKEAQAQEDAEVRAARMALYAGVDGIRPIFASEAQAEAKNGAFLNDFFESGRYKDYIGSVTPAGGLTKQKGLKVKRMPFDITVRIGAMERYFRTNGIKKLGY</sequence>
<keyword evidence="1" id="KW-0732">Signal</keyword>
<evidence type="ECO:0008006" key="4">
    <source>
        <dbReference type="Google" id="ProtNLM"/>
    </source>
</evidence>
<feature type="chain" id="PRO_5039490364" description="DUF541 domain-containing protein" evidence="1">
    <location>
        <begin position="25"/>
        <end position="159"/>
    </location>
</feature>
<evidence type="ECO:0000313" key="3">
    <source>
        <dbReference type="Proteomes" id="UP000787625"/>
    </source>
</evidence>